<feature type="transmembrane region" description="Helical" evidence="2">
    <location>
        <begin position="673"/>
        <end position="695"/>
    </location>
</feature>
<feature type="transmembrane region" description="Helical" evidence="2">
    <location>
        <begin position="715"/>
        <end position="737"/>
    </location>
</feature>
<feature type="region of interest" description="Disordered" evidence="1">
    <location>
        <begin position="119"/>
        <end position="139"/>
    </location>
</feature>
<dbReference type="GO" id="GO:0016020">
    <property type="term" value="C:membrane"/>
    <property type="evidence" value="ECO:0007669"/>
    <property type="project" value="TreeGrafter"/>
</dbReference>
<dbReference type="InterPro" id="IPR026961">
    <property type="entry name" value="PGG_dom"/>
</dbReference>
<keyword evidence="2" id="KW-0812">Transmembrane</keyword>
<name>A0AAV5KJG2_9ROSI</name>
<keyword evidence="5" id="KW-1185">Reference proteome</keyword>
<dbReference type="InterPro" id="IPR036770">
    <property type="entry name" value="Ankyrin_rpt-contain_sf"/>
</dbReference>
<dbReference type="AlphaFoldDB" id="A0AAV5KJG2"/>
<dbReference type="Pfam" id="PF12796">
    <property type="entry name" value="Ank_2"/>
    <property type="match status" value="1"/>
</dbReference>
<dbReference type="InterPro" id="IPR002110">
    <property type="entry name" value="Ankyrin_rpt"/>
</dbReference>
<comment type="caution">
    <text evidence="4">The sequence shown here is derived from an EMBL/GenBank/DDBJ whole genome shotgun (WGS) entry which is preliminary data.</text>
</comment>
<dbReference type="EMBL" id="BPVZ01000066">
    <property type="protein sequence ID" value="GKV24744.1"/>
    <property type="molecule type" value="Genomic_DNA"/>
</dbReference>
<organism evidence="4 5">
    <name type="scientific">Rubroshorea leprosula</name>
    <dbReference type="NCBI Taxonomy" id="152421"/>
    <lineage>
        <taxon>Eukaryota</taxon>
        <taxon>Viridiplantae</taxon>
        <taxon>Streptophyta</taxon>
        <taxon>Embryophyta</taxon>
        <taxon>Tracheophyta</taxon>
        <taxon>Spermatophyta</taxon>
        <taxon>Magnoliopsida</taxon>
        <taxon>eudicotyledons</taxon>
        <taxon>Gunneridae</taxon>
        <taxon>Pentapetalae</taxon>
        <taxon>rosids</taxon>
        <taxon>malvids</taxon>
        <taxon>Malvales</taxon>
        <taxon>Dipterocarpaceae</taxon>
        <taxon>Rubroshorea</taxon>
    </lineage>
</organism>
<proteinExistence type="predicted"/>
<accession>A0AAV5KJG2</accession>
<dbReference type="Pfam" id="PF13962">
    <property type="entry name" value="PGG"/>
    <property type="match status" value="1"/>
</dbReference>
<evidence type="ECO:0000313" key="4">
    <source>
        <dbReference type="EMBL" id="GKV24744.1"/>
    </source>
</evidence>
<dbReference type="Gene3D" id="1.25.40.20">
    <property type="entry name" value="Ankyrin repeat-containing domain"/>
    <property type="match status" value="2"/>
</dbReference>
<feature type="transmembrane region" description="Helical" evidence="2">
    <location>
        <begin position="628"/>
        <end position="652"/>
    </location>
</feature>
<evidence type="ECO:0000313" key="5">
    <source>
        <dbReference type="Proteomes" id="UP001054252"/>
    </source>
</evidence>
<gene>
    <name evidence="4" type="ORF">SLEP1_g34320</name>
</gene>
<feature type="domain" description="PGG" evidence="3">
    <location>
        <begin position="580"/>
        <end position="693"/>
    </location>
</feature>
<keyword evidence="2" id="KW-0472">Membrane</keyword>
<dbReference type="SMART" id="SM00248">
    <property type="entry name" value="ANK"/>
    <property type="match status" value="4"/>
</dbReference>
<evidence type="ECO:0000256" key="2">
    <source>
        <dbReference type="SAM" id="Phobius"/>
    </source>
</evidence>
<evidence type="ECO:0000259" key="3">
    <source>
        <dbReference type="Pfam" id="PF13962"/>
    </source>
</evidence>
<dbReference type="Pfam" id="PF14223">
    <property type="entry name" value="Retrotran_gag_2"/>
    <property type="match status" value="1"/>
</dbReference>
<feature type="transmembrane region" description="Helical" evidence="2">
    <location>
        <begin position="590"/>
        <end position="608"/>
    </location>
</feature>
<dbReference type="PANTHER" id="PTHR24177">
    <property type="entry name" value="CASKIN"/>
    <property type="match status" value="1"/>
</dbReference>
<keyword evidence="2" id="KW-1133">Transmembrane helix</keyword>
<dbReference type="SUPFAM" id="SSF48403">
    <property type="entry name" value="Ankyrin repeat"/>
    <property type="match status" value="1"/>
</dbReference>
<sequence>METISSGDSSTAIAPFLLEKDKNNYEDWKVYVKNHLLAQDLWDIVEYGNTQEGNWRKKNAAALHAILSTCSQDIFSQIKDSSAKDAWNHLAKMHEEWQHPDKKAETEVEGLGRGEEVDQTMHEKRPIKSKAKTETSVEGLGRRVNNDEFVKLVKRLYNGDEKVATHVLDKYPTFPSITGFGETALHVTIKAEKDEIAKQLIEKMSKQDLEKKDCNGHTALSYVAFQGRTNLAKILVPKNRDLLTIVDNAGNIPLTRACGVGHKEMTDYLYNETPRYFLVPGKRSNHGFHLVRCCIANKMFDICLDLLKKNPSLAVGVNTQGESPLFMLSRQPSAFLSGTKLSLWQRLIYHWSEVKLPPTANREVRLLVTDQGHDEKNIRKRELNGFHGLGLKVQEFFGIKKIYDLKLRHLYALKVLSRMCKYVSALELNHQRDDFGVGAALFEATKQGIVEFVTELWKANPSFGFKTNHDNRLAFMIAVQYRQEKVFNLIYGVNQAWKAENLNKSDSHGNNILHVAGGLAPDFERVGISSPALQMQREIQWFKEVEKIVPEWCKEAKNDNGETPKDIFTKSHKELVKEGEKWMRDTSSSFIIVSILLVTIMFAVAFTVPGGNNQETGLPVLLGQKLFMVFIITEAISFFTASTSGLMFLGILTSRQAEEDFHVSLPKKLMIGLFTLFVSIATMMASFCAALLIVLEVHRWALILALSMASIPLTLFVWSQFPLLVEIFVSTYALGIFKKKMKRWLIS</sequence>
<evidence type="ECO:0000256" key="1">
    <source>
        <dbReference type="SAM" id="MobiDB-lite"/>
    </source>
</evidence>
<reference evidence="4 5" key="1">
    <citation type="journal article" date="2021" name="Commun. Biol.">
        <title>The genome of Shorea leprosula (Dipterocarpaceae) highlights the ecological relevance of drought in aseasonal tropical rainforests.</title>
        <authorList>
            <person name="Ng K.K.S."/>
            <person name="Kobayashi M.J."/>
            <person name="Fawcett J.A."/>
            <person name="Hatakeyama M."/>
            <person name="Paape T."/>
            <person name="Ng C.H."/>
            <person name="Ang C.C."/>
            <person name="Tnah L.H."/>
            <person name="Lee C.T."/>
            <person name="Nishiyama T."/>
            <person name="Sese J."/>
            <person name="O'Brien M.J."/>
            <person name="Copetti D."/>
            <person name="Mohd Noor M.I."/>
            <person name="Ong R.C."/>
            <person name="Putra M."/>
            <person name="Sireger I.Z."/>
            <person name="Indrioko S."/>
            <person name="Kosugi Y."/>
            <person name="Izuno A."/>
            <person name="Isagi Y."/>
            <person name="Lee S.L."/>
            <person name="Shimizu K.K."/>
        </authorList>
    </citation>
    <scope>NUCLEOTIDE SEQUENCE [LARGE SCALE GENOMIC DNA]</scope>
    <source>
        <strain evidence="4">214</strain>
    </source>
</reference>
<dbReference type="PANTHER" id="PTHR24177:SF329">
    <property type="entry name" value="ANKYRIN REPEAT PROTEIN"/>
    <property type="match status" value="1"/>
</dbReference>
<protein>
    <recommendedName>
        <fullName evidence="3">PGG domain-containing protein</fullName>
    </recommendedName>
</protein>
<dbReference type="Proteomes" id="UP001054252">
    <property type="component" value="Unassembled WGS sequence"/>
</dbReference>